<dbReference type="Gene3D" id="3.30.200.20">
    <property type="entry name" value="Phosphorylase Kinase, domain 1"/>
    <property type="match status" value="1"/>
</dbReference>
<dbReference type="InterPro" id="IPR011009">
    <property type="entry name" value="Kinase-like_dom_sf"/>
</dbReference>
<dbReference type="InterPro" id="IPR045274">
    <property type="entry name" value="WAK-like"/>
</dbReference>
<comment type="catalytic activity">
    <reaction evidence="10">
        <text>L-seryl-[protein] + ATP = O-phospho-L-seryl-[protein] + ADP + H(+)</text>
        <dbReference type="Rhea" id="RHEA:17989"/>
        <dbReference type="Rhea" id="RHEA-COMP:9863"/>
        <dbReference type="Rhea" id="RHEA-COMP:11604"/>
        <dbReference type="ChEBI" id="CHEBI:15378"/>
        <dbReference type="ChEBI" id="CHEBI:29999"/>
        <dbReference type="ChEBI" id="CHEBI:30616"/>
        <dbReference type="ChEBI" id="CHEBI:83421"/>
        <dbReference type="ChEBI" id="CHEBI:456216"/>
    </reaction>
</comment>
<dbReference type="SUPFAM" id="SSF56112">
    <property type="entry name" value="Protein kinase-like (PK-like)"/>
    <property type="match status" value="1"/>
</dbReference>
<dbReference type="PROSITE" id="PS00108">
    <property type="entry name" value="PROTEIN_KINASE_ST"/>
    <property type="match status" value="1"/>
</dbReference>
<keyword evidence="16" id="KW-1185">Reference proteome</keyword>
<dbReference type="PANTHER" id="PTHR27005:SF283">
    <property type="entry name" value="OS02G0633066 PROTEIN"/>
    <property type="match status" value="1"/>
</dbReference>
<dbReference type="FunFam" id="3.30.200.20:FF:001380">
    <property type="entry name" value="Protein kinase superfamily protein"/>
    <property type="match status" value="1"/>
</dbReference>
<dbReference type="Pfam" id="PF13947">
    <property type="entry name" value="GUB_WAK_bind"/>
    <property type="match status" value="1"/>
</dbReference>
<dbReference type="SMART" id="SM00181">
    <property type="entry name" value="EGF"/>
    <property type="match status" value="2"/>
</dbReference>
<dbReference type="InterPro" id="IPR001881">
    <property type="entry name" value="EGF-like_Ca-bd_dom"/>
</dbReference>
<dbReference type="CDD" id="cd00054">
    <property type="entry name" value="EGF_CA"/>
    <property type="match status" value="1"/>
</dbReference>
<dbReference type="AlphaFoldDB" id="A0A8K0MLD6"/>
<dbReference type="Pfam" id="PF07714">
    <property type="entry name" value="PK_Tyr_Ser-Thr"/>
    <property type="match status" value="1"/>
</dbReference>
<evidence type="ECO:0000256" key="9">
    <source>
        <dbReference type="ARBA" id="ARBA00023180"/>
    </source>
</evidence>
<dbReference type="GO" id="GO:0007166">
    <property type="term" value="P:cell surface receptor signaling pathway"/>
    <property type="evidence" value="ECO:0007669"/>
    <property type="project" value="InterPro"/>
</dbReference>
<dbReference type="GO" id="GO:0005509">
    <property type="term" value="F:calcium ion binding"/>
    <property type="evidence" value="ECO:0007669"/>
    <property type="project" value="InterPro"/>
</dbReference>
<feature type="signal peptide" evidence="13">
    <location>
        <begin position="1"/>
        <end position="20"/>
    </location>
</feature>
<keyword evidence="5 12" id="KW-0547">Nucleotide-binding</keyword>
<keyword evidence="8" id="KW-1015">Disulfide bond</keyword>
<evidence type="ECO:0000256" key="13">
    <source>
        <dbReference type="SAM" id="SignalP"/>
    </source>
</evidence>
<sequence length="599" mass="66561">MAFGILVVLLIVLVTTTAPAAQPLSSNCNSSCGDLTFVPYPFGIGEDCYFNPKFLITCNYSTKPPKAFLMESNLNVKSISLDGEMVIEHFVSRDCYNNKAERVERRMPRLWLQNYTASSTSNKFVGIGCDTRALVEGYRGEDRYATGCISSCDSLNVFNESCSGVGCCQISIPRGLQNFTIKLTSYYNHSGILDDSNPCNYAFVVKENEFNFSLESFKALENKTIEMLPMVLNWAIGNEDQVESCEAAKKRVDYACKGRYSDCVEVKDGSAGYHCRCLTGFQGNPYILDGCQDIDECKNNLTLCKPGNCLNLPGNWTCKCPKRYNNTGTGCTLNNAGYQSEKLVIFCIALEELKRATNNYDEDRVLGEGGFGKVYKGILPNNEAVAIKKSKIGDETQTAQFINEIIMLLQINHRNVVKLLGCCLETEVPLLVYKFISNGTLFHHIHNTRRTSVLAWKLRLKIATETAQALAYLHSATSTPIIHRDVKSTNILLDDNYVANVSDFGASRLIPIDKNQLTTMVQGTLGYLDPEYFHSSQLTEKSDVYSFGVVLAELLTIEQNCLFDVVDGDIVDEENVVELKQVANLAKRCLSVKGTKDPP</sequence>
<dbReference type="PANTHER" id="PTHR27005">
    <property type="entry name" value="WALL-ASSOCIATED RECEPTOR KINASE-LIKE 21"/>
    <property type="match status" value="1"/>
</dbReference>
<evidence type="ECO:0000256" key="3">
    <source>
        <dbReference type="ARBA" id="ARBA00022679"/>
    </source>
</evidence>
<name>A0A8K0MLD6_9ROSA</name>
<dbReference type="SMART" id="SM00179">
    <property type="entry name" value="EGF_CA"/>
    <property type="match status" value="1"/>
</dbReference>
<feature type="domain" description="Protein kinase" evidence="14">
    <location>
        <begin position="360"/>
        <end position="599"/>
    </location>
</feature>
<keyword evidence="4 13" id="KW-0732">Signal</keyword>
<dbReference type="InterPro" id="IPR025287">
    <property type="entry name" value="WAK_GUB"/>
</dbReference>
<dbReference type="PROSITE" id="PS00107">
    <property type="entry name" value="PROTEIN_KINASE_ATP"/>
    <property type="match status" value="1"/>
</dbReference>
<dbReference type="Gene3D" id="1.10.510.10">
    <property type="entry name" value="Transferase(Phosphotransferase) domain 1"/>
    <property type="match status" value="1"/>
</dbReference>
<keyword evidence="9" id="KW-0325">Glycoprotein</keyword>
<dbReference type="EMBL" id="VOIH02000003">
    <property type="protein sequence ID" value="KAF3450262.1"/>
    <property type="molecule type" value="Genomic_DNA"/>
</dbReference>
<evidence type="ECO:0000256" key="11">
    <source>
        <dbReference type="ARBA" id="ARBA00047951"/>
    </source>
</evidence>
<gene>
    <name evidence="15" type="ORF">FNV43_RR06342</name>
</gene>
<dbReference type="InterPro" id="IPR001245">
    <property type="entry name" value="Ser-Thr/Tyr_kinase_cat_dom"/>
</dbReference>
<organism evidence="15 16">
    <name type="scientific">Rhamnella rubrinervis</name>
    <dbReference type="NCBI Taxonomy" id="2594499"/>
    <lineage>
        <taxon>Eukaryota</taxon>
        <taxon>Viridiplantae</taxon>
        <taxon>Streptophyta</taxon>
        <taxon>Embryophyta</taxon>
        <taxon>Tracheophyta</taxon>
        <taxon>Spermatophyta</taxon>
        <taxon>Magnoliopsida</taxon>
        <taxon>eudicotyledons</taxon>
        <taxon>Gunneridae</taxon>
        <taxon>Pentapetalae</taxon>
        <taxon>rosids</taxon>
        <taxon>fabids</taxon>
        <taxon>Rosales</taxon>
        <taxon>Rhamnaceae</taxon>
        <taxon>rhamnoid group</taxon>
        <taxon>Rhamneae</taxon>
        <taxon>Rhamnella</taxon>
    </lineage>
</organism>
<protein>
    <recommendedName>
        <fullName evidence="14">Protein kinase domain-containing protein</fullName>
    </recommendedName>
</protein>
<evidence type="ECO:0000256" key="5">
    <source>
        <dbReference type="ARBA" id="ARBA00022741"/>
    </source>
</evidence>
<dbReference type="Proteomes" id="UP000796880">
    <property type="component" value="Unassembled WGS sequence"/>
</dbReference>
<dbReference type="InterPro" id="IPR008271">
    <property type="entry name" value="Ser/Thr_kinase_AS"/>
</dbReference>
<keyword evidence="2" id="KW-0723">Serine/threonine-protein kinase</keyword>
<feature type="chain" id="PRO_5035480741" description="Protein kinase domain-containing protein" evidence="13">
    <location>
        <begin position="21"/>
        <end position="599"/>
    </location>
</feature>
<evidence type="ECO:0000256" key="7">
    <source>
        <dbReference type="ARBA" id="ARBA00022840"/>
    </source>
</evidence>
<accession>A0A8K0MLD6</accession>
<comment type="subcellular location">
    <subcellularLocation>
        <location evidence="1">Membrane</location>
        <topology evidence="1">Single-pass type I membrane protein</topology>
    </subcellularLocation>
</comment>
<keyword evidence="3" id="KW-0808">Transferase</keyword>
<dbReference type="SMART" id="SM00220">
    <property type="entry name" value="S_TKc"/>
    <property type="match status" value="1"/>
</dbReference>
<comment type="catalytic activity">
    <reaction evidence="11">
        <text>L-threonyl-[protein] + ATP = O-phospho-L-threonyl-[protein] + ADP + H(+)</text>
        <dbReference type="Rhea" id="RHEA:46608"/>
        <dbReference type="Rhea" id="RHEA-COMP:11060"/>
        <dbReference type="Rhea" id="RHEA-COMP:11605"/>
        <dbReference type="ChEBI" id="CHEBI:15378"/>
        <dbReference type="ChEBI" id="CHEBI:30013"/>
        <dbReference type="ChEBI" id="CHEBI:30616"/>
        <dbReference type="ChEBI" id="CHEBI:61977"/>
        <dbReference type="ChEBI" id="CHEBI:456216"/>
    </reaction>
</comment>
<dbReference type="SUPFAM" id="SSF57196">
    <property type="entry name" value="EGF/Laminin"/>
    <property type="match status" value="1"/>
</dbReference>
<dbReference type="Gene3D" id="2.10.25.10">
    <property type="entry name" value="Laminin"/>
    <property type="match status" value="1"/>
</dbReference>
<dbReference type="InterPro" id="IPR000719">
    <property type="entry name" value="Prot_kinase_dom"/>
</dbReference>
<evidence type="ECO:0000256" key="10">
    <source>
        <dbReference type="ARBA" id="ARBA00047558"/>
    </source>
</evidence>
<evidence type="ECO:0000256" key="12">
    <source>
        <dbReference type="PROSITE-ProRule" id="PRU10141"/>
    </source>
</evidence>
<dbReference type="GO" id="GO:0005524">
    <property type="term" value="F:ATP binding"/>
    <property type="evidence" value="ECO:0007669"/>
    <property type="project" value="UniProtKB-UniRule"/>
</dbReference>
<evidence type="ECO:0000256" key="2">
    <source>
        <dbReference type="ARBA" id="ARBA00022527"/>
    </source>
</evidence>
<dbReference type="PROSITE" id="PS50011">
    <property type="entry name" value="PROTEIN_KINASE_DOM"/>
    <property type="match status" value="1"/>
</dbReference>
<comment type="caution">
    <text evidence="15">The sequence shown here is derived from an EMBL/GenBank/DDBJ whole genome shotgun (WGS) entry which is preliminary data.</text>
</comment>
<dbReference type="OrthoDB" id="1183980at2759"/>
<evidence type="ECO:0000256" key="6">
    <source>
        <dbReference type="ARBA" id="ARBA00022777"/>
    </source>
</evidence>
<evidence type="ECO:0000256" key="4">
    <source>
        <dbReference type="ARBA" id="ARBA00022729"/>
    </source>
</evidence>
<evidence type="ECO:0000313" key="16">
    <source>
        <dbReference type="Proteomes" id="UP000796880"/>
    </source>
</evidence>
<keyword evidence="7 12" id="KW-0067">ATP-binding</keyword>
<keyword evidence="6" id="KW-0418">Kinase</keyword>
<evidence type="ECO:0000313" key="15">
    <source>
        <dbReference type="EMBL" id="KAF3450262.1"/>
    </source>
</evidence>
<feature type="binding site" evidence="12">
    <location>
        <position position="389"/>
    </location>
    <ligand>
        <name>ATP</name>
        <dbReference type="ChEBI" id="CHEBI:30616"/>
    </ligand>
</feature>
<dbReference type="GO" id="GO:0004674">
    <property type="term" value="F:protein serine/threonine kinase activity"/>
    <property type="evidence" value="ECO:0007669"/>
    <property type="project" value="UniProtKB-KW"/>
</dbReference>
<dbReference type="GO" id="GO:0005886">
    <property type="term" value="C:plasma membrane"/>
    <property type="evidence" value="ECO:0007669"/>
    <property type="project" value="TreeGrafter"/>
</dbReference>
<evidence type="ECO:0000256" key="1">
    <source>
        <dbReference type="ARBA" id="ARBA00004479"/>
    </source>
</evidence>
<proteinExistence type="predicted"/>
<evidence type="ECO:0000256" key="8">
    <source>
        <dbReference type="ARBA" id="ARBA00023157"/>
    </source>
</evidence>
<dbReference type="InterPro" id="IPR000742">
    <property type="entry name" value="EGF"/>
</dbReference>
<dbReference type="InterPro" id="IPR017441">
    <property type="entry name" value="Protein_kinase_ATP_BS"/>
</dbReference>
<evidence type="ECO:0000259" key="14">
    <source>
        <dbReference type="PROSITE" id="PS50011"/>
    </source>
</evidence>
<reference evidence="15" key="1">
    <citation type="submission" date="2020-03" db="EMBL/GenBank/DDBJ databases">
        <title>A high-quality chromosome-level genome assembly of a woody plant with both climbing and erect habits, Rhamnella rubrinervis.</title>
        <authorList>
            <person name="Lu Z."/>
            <person name="Yang Y."/>
            <person name="Zhu X."/>
            <person name="Sun Y."/>
        </authorList>
    </citation>
    <scope>NUCLEOTIDE SEQUENCE</scope>
    <source>
        <strain evidence="15">BYM</strain>
        <tissue evidence="15">Leaf</tissue>
    </source>
</reference>